<keyword evidence="1" id="KW-0677">Repeat</keyword>
<dbReference type="PROSITE" id="PS50088">
    <property type="entry name" value="ANK_REPEAT"/>
    <property type="match status" value="4"/>
</dbReference>
<dbReference type="Pfam" id="PF12796">
    <property type="entry name" value="Ank_2"/>
    <property type="match status" value="2"/>
</dbReference>
<dbReference type="InterPro" id="IPR036770">
    <property type="entry name" value="Ankyrin_rpt-contain_sf"/>
</dbReference>
<dbReference type="EMBL" id="KV878590">
    <property type="protein sequence ID" value="OJJ56429.1"/>
    <property type="molecule type" value="Genomic_DNA"/>
</dbReference>
<evidence type="ECO:0000256" key="2">
    <source>
        <dbReference type="ARBA" id="ARBA00023043"/>
    </source>
</evidence>
<dbReference type="InterPro" id="IPR050776">
    <property type="entry name" value="Ank_Repeat/CDKN_Inhibitor"/>
</dbReference>
<dbReference type="STRING" id="1036612.A0A1L9TAH1"/>
<dbReference type="SUPFAM" id="SSF48403">
    <property type="entry name" value="Ankyrin repeat"/>
    <property type="match status" value="1"/>
</dbReference>
<evidence type="ECO:0000256" key="1">
    <source>
        <dbReference type="ARBA" id="ARBA00022737"/>
    </source>
</evidence>
<accession>A0A1L9TAH1</accession>
<dbReference type="InterPro" id="IPR002110">
    <property type="entry name" value="Ankyrin_rpt"/>
</dbReference>
<sequence>MLPFFAQYVRIMNMRSPNLFPGEQMFVTQTPPETRPLHFAARAGRTSTIKELIDSGAVASQVNNVGRTALHEAVIMGRHMTVQNLLENGSNVNETDWNGQTALHLIFQGPRVTKSLVLHVLLEYHASIHLQDNNGRTVLHYAAAEHPNDTTGTNIVKLLVDACREDPKHSLLPVTTLSAKKIINIRDGNGRTALYEAKMARNIDIYKLLVDTGGDPFVQPDEV</sequence>
<protein>
    <submittedName>
        <fullName evidence="4">Uncharacterized protein</fullName>
    </submittedName>
</protein>
<keyword evidence="2 3" id="KW-0040">ANK repeat</keyword>
<dbReference type="OrthoDB" id="823504at2759"/>
<evidence type="ECO:0000313" key="5">
    <source>
        <dbReference type="Proteomes" id="UP000184356"/>
    </source>
</evidence>
<organism evidence="4 5">
    <name type="scientific">Aspergillus sydowii CBS 593.65</name>
    <dbReference type="NCBI Taxonomy" id="1036612"/>
    <lineage>
        <taxon>Eukaryota</taxon>
        <taxon>Fungi</taxon>
        <taxon>Dikarya</taxon>
        <taxon>Ascomycota</taxon>
        <taxon>Pezizomycotina</taxon>
        <taxon>Eurotiomycetes</taxon>
        <taxon>Eurotiomycetidae</taxon>
        <taxon>Eurotiales</taxon>
        <taxon>Aspergillaceae</taxon>
        <taxon>Aspergillus</taxon>
        <taxon>Aspergillus subgen. Nidulantes</taxon>
    </lineage>
</organism>
<dbReference type="Gene3D" id="1.25.40.20">
    <property type="entry name" value="Ankyrin repeat-containing domain"/>
    <property type="match status" value="1"/>
</dbReference>
<evidence type="ECO:0000313" key="4">
    <source>
        <dbReference type="EMBL" id="OJJ56429.1"/>
    </source>
</evidence>
<dbReference type="GeneID" id="63756037"/>
<dbReference type="VEuPathDB" id="FungiDB:ASPSYDRAFT_1138456"/>
<dbReference type="Proteomes" id="UP000184356">
    <property type="component" value="Unassembled WGS sequence"/>
</dbReference>
<dbReference type="SMART" id="SM00248">
    <property type="entry name" value="ANK"/>
    <property type="match status" value="5"/>
</dbReference>
<gene>
    <name evidence="4" type="ORF">ASPSYDRAFT_1138456</name>
</gene>
<reference evidence="5" key="1">
    <citation type="journal article" date="2017" name="Genome Biol.">
        <title>Comparative genomics reveals high biological diversity and specific adaptations in the industrially and medically important fungal genus Aspergillus.</title>
        <authorList>
            <person name="de Vries R.P."/>
            <person name="Riley R."/>
            <person name="Wiebenga A."/>
            <person name="Aguilar-Osorio G."/>
            <person name="Amillis S."/>
            <person name="Uchima C.A."/>
            <person name="Anderluh G."/>
            <person name="Asadollahi M."/>
            <person name="Askin M."/>
            <person name="Barry K."/>
            <person name="Battaglia E."/>
            <person name="Bayram O."/>
            <person name="Benocci T."/>
            <person name="Braus-Stromeyer S.A."/>
            <person name="Caldana C."/>
            <person name="Canovas D."/>
            <person name="Cerqueira G.C."/>
            <person name="Chen F."/>
            <person name="Chen W."/>
            <person name="Choi C."/>
            <person name="Clum A."/>
            <person name="Dos Santos R.A."/>
            <person name="Damasio A.R."/>
            <person name="Diallinas G."/>
            <person name="Emri T."/>
            <person name="Fekete E."/>
            <person name="Flipphi M."/>
            <person name="Freyberg S."/>
            <person name="Gallo A."/>
            <person name="Gournas C."/>
            <person name="Habgood R."/>
            <person name="Hainaut M."/>
            <person name="Harispe M.L."/>
            <person name="Henrissat B."/>
            <person name="Hilden K.S."/>
            <person name="Hope R."/>
            <person name="Hossain A."/>
            <person name="Karabika E."/>
            <person name="Karaffa L."/>
            <person name="Karanyi Z."/>
            <person name="Krasevec N."/>
            <person name="Kuo A."/>
            <person name="Kusch H."/>
            <person name="LaButti K."/>
            <person name="Lagendijk E.L."/>
            <person name="Lapidus A."/>
            <person name="Levasseur A."/>
            <person name="Lindquist E."/>
            <person name="Lipzen A."/>
            <person name="Logrieco A.F."/>
            <person name="MacCabe A."/>
            <person name="Maekelae M.R."/>
            <person name="Malavazi I."/>
            <person name="Melin P."/>
            <person name="Meyer V."/>
            <person name="Mielnichuk N."/>
            <person name="Miskei M."/>
            <person name="Molnar A.P."/>
            <person name="Mule G."/>
            <person name="Ngan C.Y."/>
            <person name="Orejas M."/>
            <person name="Orosz E."/>
            <person name="Ouedraogo J.P."/>
            <person name="Overkamp K.M."/>
            <person name="Park H.-S."/>
            <person name="Perrone G."/>
            <person name="Piumi F."/>
            <person name="Punt P.J."/>
            <person name="Ram A.F."/>
            <person name="Ramon A."/>
            <person name="Rauscher S."/>
            <person name="Record E."/>
            <person name="Riano-Pachon D.M."/>
            <person name="Robert V."/>
            <person name="Roehrig J."/>
            <person name="Ruller R."/>
            <person name="Salamov A."/>
            <person name="Salih N.S."/>
            <person name="Samson R.A."/>
            <person name="Sandor E."/>
            <person name="Sanguinetti M."/>
            <person name="Schuetze T."/>
            <person name="Sepcic K."/>
            <person name="Shelest E."/>
            <person name="Sherlock G."/>
            <person name="Sophianopoulou V."/>
            <person name="Squina F.M."/>
            <person name="Sun H."/>
            <person name="Susca A."/>
            <person name="Todd R.B."/>
            <person name="Tsang A."/>
            <person name="Unkles S.E."/>
            <person name="van de Wiele N."/>
            <person name="van Rossen-Uffink D."/>
            <person name="Oliveira J.V."/>
            <person name="Vesth T.C."/>
            <person name="Visser J."/>
            <person name="Yu J.-H."/>
            <person name="Zhou M."/>
            <person name="Andersen M.R."/>
            <person name="Archer D.B."/>
            <person name="Baker S.E."/>
            <person name="Benoit I."/>
            <person name="Brakhage A.A."/>
            <person name="Braus G.H."/>
            <person name="Fischer R."/>
            <person name="Frisvad J.C."/>
            <person name="Goldman G.H."/>
            <person name="Houbraken J."/>
            <person name="Oakley B."/>
            <person name="Pocsi I."/>
            <person name="Scazzocchio C."/>
            <person name="Seiboth B."/>
            <person name="vanKuyk P.A."/>
            <person name="Wortman J."/>
            <person name="Dyer P.S."/>
            <person name="Grigoriev I.V."/>
        </authorList>
    </citation>
    <scope>NUCLEOTIDE SEQUENCE [LARGE SCALE GENOMIC DNA]</scope>
    <source>
        <strain evidence="5">CBS 593.65</strain>
    </source>
</reference>
<name>A0A1L9TAH1_9EURO</name>
<feature type="repeat" description="ANK" evidence="3">
    <location>
        <begin position="32"/>
        <end position="64"/>
    </location>
</feature>
<dbReference type="PROSITE" id="PS50297">
    <property type="entry name" value="ANK_REP_REGION"/>
    <property type="match status" value="3"/>
</dbReference>
<evidence type="ECO:0000256" key="3">
    <source>
        <dbReference type="PROSITE-ProRule" id="PRU00023"/>
    </source>
</evidence>
<dbReference type="PANTHER" id="PTHR24201">
    <property type="entry name" value="ANK_REP_REGION DOMAIN-CONTAINING PROTEIN"/>
    <property type="match status" value="1"/>
</dbReference>
<feature type="repeat" description="ANK" evidence="3">
    <location>
        <begin position="98"/>
        <end position="133"/>
    </location>
</feature>
<dbReference type="RefSeq" id="XP_040700235.1">
    <property type="nucleotide sequence ID" value="XM_040839964.1"/>
</dbReference>
<feature type="repeat" description="ANK" evidence="3">
    <location>
        <begin position="189"/>
        <end position="221"/>
    </location>
</feature>
<feature type="repeat" description="ANK" evidence="3">
    <location>
        <begin position="65"/>
        <end position="97"/>
    </location>
</feature>
<proteinExistence type="predicted"/>
<keyword evidence="5" id="KW-1185">Reference proteome</keyword>
<dbReference type="AlphaFoldDB" id="A0A1L9TAH1"/>